<evidence type="ECO:0000313" key="6">
    <source>
        <dbReference type="Proteomes" id="UP001165667"/>
    </source>
</evidence>
<accession>A0AA41YXK1</accession>
<dbReference type="GO" id="GO:0016052">
    <property type="term" value="P:carbohydrate catabolic process"/>
    <property type="evidence" value="ECO:0007669"/>
    <property type="project" value="TreeGrafter"/>
</dbReference>
<keyword evidence="2 5" id="KW-0378">Hydrolase</keyword>
<dbReference type="InterPro" id="IPR002053">
    <property type="entry name" value="Glyco_hydro_25"/>
</dbReference>
<evidence type="ECO:0000256" key="4">
    <source>
        <dbReference type="SAM" id="SignalP"/>
    </source>
</evidence>
<dbReference type="Pfam" id="PF01183">
    <property type="entry name" value="Glyco_hydro_25"/>
    <property type="match status" value="1"/>
</dbReference>
<dbReference type="CDD" id="cd06413">
    <property type="entry name" value="GH25_muramidase_1"/>
    <property type="match status" value="1"/>
</dbReference>
<reference evidence="5" key="1">
    <citation type="submission" date="2022-05" db="EMBL/GenBank/DDBJ databases">
        <authorList>
            <person name="Pankratov T."/>
        </authorList>
    </citation>
    <scope>NUCLEOTIDE SEQUENCE</scope>
    <source>
        <strain evidence="5">BP6-180914</strain>
    </source>
</reference>
<comment type="similarity">
    <text evidence="1">Belongs to the glycosyl hydrolase 25 family.</text>
</comment>
<name>A0AA41YXK1_9HYPH</name>
<dbReference type="GO" id="GO:0009253">
    <property type="term" value="P:peptidoglycan catabolic process"/>
    <property type="evidence" value="ECO:0007669"/>
    <property type="project" value="InterPro"/>
</dbReference>
<dbReference type="SUPFAM" id="SSF51445">
    <property type="entry name" value="(Trans)glycosidases"/>
    <property type="match status" value="1"/>
</dbReference>
<dbReference type="PROSITE" id="PS51257">
    <property type="entry name" value="PROKAR_LIPOPROTEIN"/>
    <property type="match status" value="1"/>
</dbReference>
<dbReference type="GO" id="GO:0003796">
    <property type="term" value="F:lysozyme activity"/>
    <property type="evidence" value="ECO:0007669"/>
    <property type="project" value="InterPro"/>
</dbReference>
<comment type="caution">
    <text evidence="5">The sequence shown here is derived from an EMBL/GenBank/DDBJ whole genome shotgun (WGS) entry which is preliminary data.</text>
</comment>
<dbReference type="EMBL" id="JAMOIM010000008">
    <property type="protein sequence ID" value="MCW6509101.1"/>
    <property type="molecule type" value="Genomic_DNA"/>
</dbReference>
<keyword evidence="4" id="KW-0732">Signal</keyword>
<keyword evidence="6" id="KW-1185">Reference proteome</keyword>
<keyword evidence="3" id="KW-0326">Glycosidase</keyword>
<feature type="signal peptide" evidence="4">
    <location>
        <begin position="1"/>
        <end position="25"/>
    </location>
</feature>
<organism evidence="5 6">
    <name type="scientific">Lichenifustis flavocetrariae</name>
    <dbReference type="NCBI Taxonomy" id="2949735"/>
    <lineage>
        <taxon>Bacteria</taxon>
        <taxon>Pseudomonadati</taxon>
        <taxon>Pseudomonadota</taxon>
        <taxon>Alphaproteobacteria</taxon>
        <taxon>Hyphomicrobiales</taxon>
        <taxon>Lichenihabitantaceae</taxon>
        <taxon>Lichenifustis</taxon>
    </lineage>
</organism>
<dbReference type="PANTHER" id="PTHR34135">
    <property type="entry name" value="LYSOZYME"/>
    <property type="match status" value="1"/>
</dbReference>
<sequence>MSLVKLLLGCLGALLLAGCSTVEMAGSHIPADLPQPTDFQVHGIDVSKYQGLIDWDQVRQSGVQFAWIKATEGGDNADSQFQRNWMASRAAGIPRGAYHFVYWCRPWQEEMRWFEQNVPVEDDALPPVLDVEATPTSKTCKRTLYRDEVLAQMRQMLQEMERHFGKRPVIYSTVDFYAGILAGGGLSDYPIWVRSTKYSPSVKYGSRRWHFWQYQSDGRIPGISAKVDRNAFFGTPGQWQAFLSGHQLPLTY</sequence>
<dbReference type="Gene3D" id="3.20.20.80">
    <property type="entry name" value="Glycosidases"/>
    <property type="match status" value="1"/>
</dbReference>
<proteinExistence type="inferred from homology"/>
<evidence type="ECO:0000256" key="3">
    <source>
        <dbReference type="ARBA" id="ARBA00023295"/>
    </source>
</evidence>
<gene>
    <name evidence="5" type="ORF">M8523_13815</name>
</gene>
<dbReference type="GO" id="GO:0016998">
    <property type="term" value="P:cell wall macromolecule catabolic process"/>
    <property type="evidence" value="ECO:0007669"/>
    <property type="project" value="InterPro"/>
</dbReference>
<dbReference type="Proteomes" id="UP001165667">
    <property type="component" value="Unassembled WGS sequence"/>
</dbReference>
<evidence type="ECO:0000256" key="1">
    <source>
        <dbReference type="ARBA" id="ARBA00010646"/>
    </source>
</evidence>
<dbReference type="PANTHER" id="PTHR34135:SF2">
    <property type="entry name" value="LYSOZYME"/>
    <property type="match status" value="1"/>
</dbReference>
<dbReference type="InterPro" id="IPR017853">
    <property type="entry name" value="GH"/>
</dbReference>
<dbReference type="PROSITE" id="PS51904">
    <property type="entry name" value="GLYCOSYL_HYDROL_F25_2"/>
    <property type="match status" value="1"/>
</dbReference>
<protein>
    <submittedName>
        <fullName evidence="5">Glycoside hydrolase family 25 protein</fullName>
    </submittedName>
</protein>
<feature type="chain" id="PRO_5041287637" evidence="4">
    <location>
        <begin position="26"/>
        <end position="252"/>
    </location>
</feature>
<dbReference type="RefSeq" id="WP_282585465.1">
    <property type="nucleotide sequence ID" value="NZ_JAMOIM010000008.1"/>
</dbReference>
<dbReference type="SMART" id="SM00641">
    <property type="entry name" value="Glyco_25"/>
    <property type="match status" value="1"/>
</dbReference>
<dbReference type="AlphaFoldDB" id="A0AA41YXK1"/>
<dbReference type="InterPro" id="IPR018077">
    <property type="entry name" value="Glyco_hydro_fam25_subgr"/>
</dbReference>
<evidence type="ECO:0000256" key="2">
    <source>
        <dbReference type="ARBA" id="ARBA00022801"/>
    </source>
</evidence>
<evidence type="ECO:0000313" key="5">
    <source>
        <dbReference type="EMBL" id="MCW6509101.1"/>
    </source>
</evidence>